<dbReference type="OrthoDB" id="2969667at2"/>
<dbReference type="Proteomes" id="UP000426246">
    <property type="component" value="Chromosome"/>
</dbReference>
<sequence>MDHEGEVIWGIFVSEDTRCLPNFFPIAFYETREKAIEVIQTLPKDMNYDLLKLPLNCNFAYFHKKSGRLVGMDGIHHEHFHFKGEHERDN</sequence>
<dbReference type="AlphaFoldDB" id="A0A6B8RLX0"/>
<dbReference type="KEGG" id="ppsc:EHS13_16810"/>
<reference evidence="2" key="1">
    <citation type="submission" date="2018-11" db="EMBL/GenBank/DDBJ databases">
        <title>Complete genome sequence of Paenibacillus sp. ML311-T8.</title>
        <authorList>
            <person name="Nam Y.-D."/>
            <person name="Kang J."/>
            <person name="Chung W.-H."/>
            <person name="Park Y.S."/>
        </authorList>
    </citation>
    <scope>NUCLEOTIDE SEQUENCE [LARGE SCALE GENOMIC DNA]</scope>
    <source>
        <strain evidence="2">ML311-T8</strain>
    </source>
</reference>
<proteinExistence type="predicted"/>
<protein>
    <submittedName>
        <fullName evidence="1">Uncharacterized protein</fullName>
    </submittedName>
</protein>
<dbReference type="EMBL" id="CP034235">
    <property type="protein sequence ID" value="QGQ96426.1"/>
    <property type="molecule type" value="Genomic_DNA"/>
</dbReference>
<keyword evidence="2" id="KW-1185">Reference proteome</keyword>
<evidence type="ECO:0000313" key="1">
    <source>
        <dbReference type="EMBL" id="QGQ96426.1"/>
    </source>
</evidence>
<accession>A0A6B8RLX0</accession>
<gene>
    <name evidence="1" type="ORF">EHS13_16810</name>
</gene>
<organism evidence="1 2">
    <name type="scientific">Paenibacillus psychroresistens</name>
    <dbReference type="NCBI Taxonomy" id="1778678"/>
    <lineage>
        <taxon>Bacteria</taxon>
        <taxon>Bacillati</taxon>
        <taxon>Bacillota</taxon>
        <taxon>Bacilli</taxon>
        <taxon>Bacillales</taxon>
        <taxon>Paenibacillaceae</taxon>
        <taxon>Paenibacillus</taxon>
    </lineage>
</organism>
<evidence type="ECO:0000313" key="2">
    <source>
        <dbReference type="Proteomes" id="UP000426246"/>
    </source>
</evidence>
<dbReference type="RefSeq" id="WP_155701463.1">
    <property type="nucleotide sequence ID" value="NZ_CP034235.1"/>
</dbReference>
<name>A0A6B8RLX0_9BACL</name>